<organism evidence="1">
    <name type="scientific">Arundo donax</name>
    <name type="common">Giant reed</name>
    <name type="synonym">Donax arundinaceus</name>
    <dbReference type="NCBI Taxonomy" id="35708"/>
    <lineage>
        <taxon>Eukaryota</taxon>
        <taxon>Viridiplantae</taxon>
        <taxon>Streptophyta</taxon>
        <taxon>Embryophyta</taxon>
        <taxon>Tracheophyta</taxon>
        <taxon>Spermatophyta</taxon>
        <taxon>Magnoliopsida</taxon>
        <taxon>Liliopsida</taxon>
        <taxon>Poales</taxon>
        <taxon>Poaceae</taxon>
        <taxon>PACMAD clade</taxon>
        <taxon>Arundinoideae</taxon>
        <taxon>Arundineae</taxon>
        <taxon>Arundo</taxon>
    </lineage>
</organism>
<name>A0A0A9C2E7_ARUDO</name>
<protein>
    <submittedName>
        <fullName evidence="1">Uncharacterized protein</fullName>
    </submittedName>
</protein>
<reference evidence="1" key="1">
    <citation type="submission" date="2014-09" db="EMBL/GenBank/DDBJ databases">
        <authorList>
            <person name="Magalhaes I.L.F."/>
            <person name="Oliveira U."/>
            <person name="Santos F.R."/>
            <person name="Vidigal T.H.D.A."/>
            <person name="Brescovit A.D."/>
            <person name="Santos A.J."/>
        </authorList>
    </citation>
    <scope>NUCLEOTIDE SEQUENCE</scope>
    <source>
        <tissue evidence="1">Shoot tissue taken approximately 20 cm above the soil surface</tissue>
    </source>
</reference>
<proteinExistence type="predicted"/>
<sequence length="19" mass="2242">MRDASTLADNLHFLKESHR</sequence>
<dbReference type="EMBL" id="GBRH01228144">
    <property type="protein sequence ID" value="JAD69751.1"/>
    <property type="molecule type" value="Transcribed_RNA"/>
</dbReference>
<reference evidence="1" key="2">
    <citation type="journal article" date="2015" name="Data Brief">
        <title>Shoot transcriptome of the giant reed, Arundo donax.</title>
        <authorList>
            <person name="Barrero R.A."/>
            <person name="Guerrero F.D."/>
            <person name="Moolhuijzen P."/>
            <person name="Goolsby J.A."/>
            <person name="Tidwell J."/>
            <person name="Bellgard S.E."/>
            <person name="Bellgard M.I."/>
        </authorList>
    </citation>
    <scope>NUCLEOTIDE SEQUENCE</scope>
    <source>
        <tissue evidence="1">Shoot tissue taken approximately 20 cm above the soil surface</tissue>
    </source>
</reference>
<accession>A0A0A9C2E7</accession>
<dbReference type="AlphaFoldDB" id="A0A0A9C2E7"/>
<evidence type="ECO:0000313" key="1">
    <source>
        <dbReference type="EMBL" id="JAD69751.1"/>
    </source>
</evidence>